<keyword evidence="1" id="KW-1133">Transmembrane helix</keyword>
<keyword evidence="1" id="KW-0472">Membrane</keyword>
<dbReference type="AlphaFoldDB" id="A0A915PRP4"/>
<keyword evidence="2" id="KW-1185">Reference proteome</keyword>
<accession>A0A915PRP4</accession>
<sequence length="78" mass="8665">MLRSILQGATVEVGMCSVIFIGILWLMAHGMHERCTHPNDECNSLTAHPFRQPVLFVQHIGTKQILPKANADGIDKVK</sequence>
<dbReference type="Proteomes" id="UP000887581">
    <property type="component" value="Unplaced"/>
</dbReference>
<name>A0A915PRP4_9BILA</name>
<evidence type="ECO:0000313" key="2">
    <source>
        <dbReference type="Proteomes" id="UP000887581"/>
    </source>
</evidence>
<evidence type="ECO:0000313" key="3">
    <source>
        <dbReference type="WBParaSite" id="sdigi.contig26.g2092.t1"/>
    </source>
</evidence>
<proteinExistence type="predicted"/>
<evidence type="ECO:0000256" key="1">
    <source>
        <dbReference type="SAM" id="Phobius"/>
    </source>
</evidence>
<protein>
    <submittedName>
        <fullName evidence="3">Secreted protein</fullName>
    </submittedName>
</protein>
<feature type="transmembrane region" description="Helical" evidence="1">
    <location>
        <begin position="6"/>
        <end position="28"/>
    </location>
</feature>
<dbReference type="WBParaSite" id="sdigi.contig26.g2092.t1">
    <property type="protein sequence ID" value="sdigi.contig26.g2092.t1"/>
    <property type="gene ID" value="sdigi.contig26.g2092"/>
</dbReference>
<reference evidence="3" key="1">
    <citation type="submission" date="2022-11" db="UniProtKB">
        <authorList>
            <consortium name="WormBaseParasite"/>
        </authorList>
    </citation>
    <scope>IDENTIFICATION</scope>
</reference>
<keyword evidence="1" id="KW-0812">Transmembrane</keyword>
<organism evidence="2 3">
    <name type="scientific">Setaria digitata</name>
    <dbReference type="NCBI Taxonomy" id="48799"/>
    <lineage>
        <taxon>Eukaryota</taxon>
        <taxon>Metazoa</taxon>
        <taxon>Ecdysozoa</taxon>
        <taxon>Nematoda</taxon>
        <taxon>Chromadorea</taxon>
        <taxon>Rhabditida</taxon>
        <taxon>Spirurina</taxon>
        <taxon>Spiruromorpha</taxon>
        <taxon>Filarioidea</taxon>
        <taxon>Setariidae</taxon>
        <taxon>Setaria</taxon>
    </lineage>
</organism>